<proteinExistence type="predicted"/>
<dbReference type="Proteomes" id="UP000177230">
    <property type="component" value="Unassembled WGS sequence"/>
</dbReference>
<dbReference type="PANTHER" id="PTHR32305:SF15">
    <property type="entry name" value="PROTEIN RHSA-RELATED"/>
    <property type="match status" value="1"/>
</dbReference>
<dbReference type="EMBL" id="MFFM01000016">
    <property type="protein sequence ID" value="OGF13520.1"/>
    <property type="molecule type" value="Genomic_DNA"/>
</dbReference>
<dbReference type="Gene3D" id="2.180.10.10">
    <property type="entry name" value="RHS repeat-associated core"/>
    <property type="match status" value="2"/>
</dbReference>
<evidence type="ECO:0000313" key="2">
    <source>
        <dbReference type="Proteomes" id="UP000177230"/>
    </source>
</evidence>
<protein>
    <submittedName>
        <fullName evidence="1">Uncharacterized protein</fullName>
    </submittedName>
</protein>
<sequence length="930" mass="107382">MVIGPNDDSTKYYYSTYKNPGDTTTRYWPSPSKVKYPNGDSVMTYFSAKGDSNYRLPDSSRDEMGRITVYHYDSEYNDTAVVYKNRVLADGEGSNHDVTTRYHYNSKGNLIETLDPLGHKTIMHYTDSDTGQYMIEQRIDMGTSGEGNEDIVTQYGYNLSNGTMDTMTFYRDYPNNPSRTYYTYDQFKHLVKTVYPDTARDSMVYDLKGNLLKKYTIKTDTLYKAEYEYDPHDHLTKLKEYRSPNDSANAYDSTLYAYNLHDKMISQTNALGKITNYTYCMDRLVKIAYPDTTYDSMGYWPGGDLKFKKDRKGQVTYYQYDGYSAGCGCMSSSRSRLAKKYYYDSLDQYVNGFNYPSDSVIYDYDQVGNRTKMVDKNGTTMYSYDGLYRLQTDSCGYLNTKNRYQYDMAGNRTRLKVYKGDDTTICYLDQNDTLYDNANRLGRTTVSGDNYDFTYWDTGIPKRISYPTYGFYLYEDYWATPRGYIDSMKTTYRDEQGTFVWFRNKYTYNGLGDRLTNYVYMTRPGTSVLSGTINYTYDGLRRLKKVQNPAGFNNAATIDYAYDGLGNRLSKYRSNGNDTSYAYNQANNQLTIYDNIPPSAEGFYNYYDANGNMTTRSEWAEWYFSYDYENRLTKCKTESSDSTLLYYNGDGARLKKVGTNDSSKQYIPDGMYSVVERTNSDRLRYKYVYANGMLLARTDSSGNTYQYQHNALGSVIGVNDKSSAVYKSYLYDEFGDSLGAWGSLSNSYRYTGQEWDALPLKGYNLRAREYYPKVGRFMQNDPIGNAGGSLNWYLYVANNPVNYIDILGLSECTREEMVNDAAGIMGKSIRFYRNNVNSGMDCAHWAKAFQNMFGTPNTKCCKMTDVGYWWFNNRNWPMHNLIRVDCTSKCDDDKYIFFIDGWLAALIGNKTPIFFDMPGSQPTGYPWGGN</sequence>
<evidence type="ECO:0000313" key="1">
    <source>
        <dbReference type="EMBL" id="OGF13520.1"/>
    </source>
</evidence>
<comment type="caution">
    <text evidence="1">The sequence shown here is derived from an EMBL/GenBank/DDBJ whole genome shotgun (WGS) entry which is preliminary data.</text>
</comment>
<dbReference type="InterPro" id="IPR050708">
    <property type="entry name" value="T6SS_VgrG/RHS"/>
</dbReference>
<dbReference type="PANTHER" id="PTHR32305">
    <property type="match status" value="1"/>
</dbReference>
<dbReference type="NCBIfam" id="TIGR03696">
    <property type="entry name" value="Rhs_assc_core"/>
    <property type="match status" value="1"/>
</dbReference>
<organism evidence="1 2">
    <name type="scientific">Candidatus Edwardsbacteria bacterium GWF2_54_11</name>
    <dbReference type="NCBI Taxonomy" id="1817851"/>
    <lineage>
        <taxon>Bacteria</taxon>
        <taxon>Candidatus Edwardsiibacteriota</taxon>
    </lineage>
</organism>
<reference evidence="1 2" key="1">
    <citation type="journal article" date="2016" name="Nat. Commun.">
        <title>Thousands of microbial genomes shed light on interconnected biogeochemical processes in an aquifer system.</title>
        <authorList>
            <person name="Anantharaman K."/>
            <person name="Brown C.T."/>
            <person name="Hug L.A."/>
            <person name="Sharon I."/>
            <person name="Castelle C.J."/>
            <person name="Probst A.J."/>
            <person name="Thomas B.C."/>
            <person name="Singh A."/>
            <person name="Wilkins M.J."/>
            <person name="Karaoz U."/>
            <person name="Brodie E.L."/>
            <person name="Williams K.H."/>
            <person name="Hubbard S.S."/>
            <person name="Banfield J.F."/>
        </authorList>
    </citation>
    <scope>NUCLEOTIDE SEQUENCE [LARGE SCALE GENOMIC DNA]</scope>
</reference>
<dbReference type="InterPro" id="IPR022385">
    <property type="entry name" value="Rhs_assc_core"/>
</dbReference>
<gene>
    <name evidence="1" type="ORF">A2024_11390</name>
</gene>
<accession>A0A1F5RGH8</accession>
<name>A0A1F5RGH8_9BACT</name>
<dbReference type="AlphaFoldDB" id="A0A1F5RGH8"/>